<gene>
    <name evidence="1" type="ORF">SPTER_20170</name>
</gene>
<sequence length="201" mass="23092">MRFLSAFFLSLLLLVSIPWPAGAISLVNKEVILEAQDYGVKRQQLALTEFLAPWLVYEEKAPILNETTEKAYLYTPFLLIANDARDKVRSKQVVELADSEKILADYAGCLVFSITANGNSPNFTEGVQVTLRQEKKVFKPYHAVANPPVKTPRFPDKPQYTAHSYFYFSDKDILLNKPITLFVTTKDKQERRFYFDLPKFK</sequence>
<proteinExistence type="predicted"/>
<dbReference type="OrthoDB" id="1679609at2"/>
<protein>
    <submittedName>
        <fullName evidence="1">Uncharacterized protein</fullName>
    </submittedName>
</protein>
<dbReference type="AlphaFoldDB" id="A0A517DTS6"/>
<name>A0A517DTS6_9FIRM</name>
<organism evidence="1 2">
    <name type="scientific">Sporomusa termitida</name>
    <dbReference type="NCBI Taxonomy" id="2377"/>
    <lineage>
        <taxon>Bacteria</taxon>
        <taxon>Bacillati</taxon>
        <taxon>Bacillota</taxon>
        <taxon>Negativicutes</taxon>
        <taxon>Selenomonadales</taxon>
        <taxon>Sporomusaceae</taxon>
        <taxon>Sporomusa</taxon>
    </lineage>
</organism>
<dbReference type="EMBL" id="CP036259">
    <property type="protein sequence ID" value="QDR80686.1"/>
    <property type="molecule type" value="Genomic_DNA"/>
</dbReference>
<dbReference type="Proteomes" id="UP000320776">
    <property type="component" value="Chromosome"/>
</dbReference>
<keyword evidence="2" id="KW-1185">Reference proteome</keyword>
<evidence type="ECO:0000313" key="2">
    <source>
        <dbReference type="Proteomes" id="UP000320776"/>
    </source>
</evidence>
<dbReference type="RefSeq" id="WP_144350272.1">
    <property type="nucleotide sequence ID" value="NZ_CP036259.1"/>
</dbReference>
<dbReference type="KEGG" id="sted:SPTER_20170"/>
<evidence type="ECO:0000313" key="1">
    <source>
        <dbReference type="EMBL" id="QDR80686.1"/>
    </source>
</evidence>
<reference evidence="1 2" key="1">
    <citation type="submission" date="2019-02" db="EMBL/GenBank/DDBJ databases">
        <title>Closed genome of Sporomusa termitida DSM 4440.</title>
        <authorList>
            <person name="Poehlein A."/>
            <person name="Daniel R."/>
        </authorList>
    </citation>
    <scope>NUCLEOTIDE SEQUENCE [LARGE SCALE GENOMIC DNA]</scope>
    <source>
        <strain evidence="1 2">DSM 4440</strain>
    </source>
</reference>
<accession>A0A517DTS6</accession>